<dbReference type="InterPro" id="IPR045025">
    <property type="entry name" value="HACL1-like"/>
</dbReference>
<evidence type="ECO:0000256" key="2">
    <source>
        <dbReference type="ARBA" id="ARBA00022723"/>
    </source>
</evidence>
<dbReference type="Pfam" id="PF00205">
    <property type="entry name" value="TPP_enzyme_M"/>
    <property type="match status" value="1"/>
</dbReference>
<keyword evidence="5" id="KW-0456">Lyase</keyword>
<dbReference type="InterPro" id="IPR029035">
    <property type="entry name" value="DHS-like_NAD/FAD-binding_dom"/>
</dbReference>
<gene>
    <name evidence="7" type="ORF">RHSIM_Rhsim10G0075700</name>
</gene>
<evidence type="ECO:0000259" key="6">
    <source>
        <dbReference type="Pfam" id="PF00205"/>
    </source>
</evidence>
<dbReference type="GO" id="GO:0000287">
    <property type="term" value="F:magnesium ion binding"/>
    <property type="evidence" value="ECO:0007669"/>
    <property type="project" value="InterPro"/>
</dbReference>
<dbReference type="OrthoDB" id="3633556at2759"/>
<dbReference type="GO" id="GO:0030976">
    <property type="term" value="F:thiamine pyrophosphate binding"/>
    <property type="evidence" value="ECO:0007669"/>
    <property type="project" value="InterPro"/>
</dbReference>
<sequence>MKGLGSDRDWGRSGRIRDLFRRLRRSSSIRDRFRRLRRFWCRKANMMNTAELSSEEESDRSMSRSTLPETMAVVEVWCRIEFGETNLRFLSLLVGCASPSEAEADELLVEAEKGVEKESEIEKAVSLLPHAERPLIVFGKGAEIARAENGLKKLVETIGLPVLPTSMGKGLLPPRACCNSGVVASHW</sequence>
<dbReference type="PANTHER" id="PTHR43710:SF2">
    <property type="entry name" value="2-HYDROXYACYL-COA LYASE 1"/>
    <property type="match status" value="1"/>
</dbReference>
<dbReference type="PANTHER" id="PTHR43710">
    <property type="entry name" value="2-HYDROXYACYL-COA LYASE"/>
    <property type="match status" value="1"/>
</dbReference>
<keyword evidence="3" id="KW-0460">Magnesium</keyword>
<dbReference type="SUPFAM" id="SSF52467">
    <property type="entry name" value="DHS-like NAD/FAD-binding domain"/>
    <property type="match status" value="1"/>
</dbReference>
<comment type="cofactor">
    <cofactor evidence="1">
        <name>thiamine diphosphate</name>
        <dbReference type="ChEBI" id="CHEBI:58937"/>
    </cofactor>
</comment>
<protein>
    <recommendedName>
        <fullName evidence="6">Thiamine pyrophosphate enzyme central domain-containing protein</fullName>
    </recommendedName>
</protein>
<dbReference type="EMBL" id="WJXA01000010">
    <property type="protein sequence ID" value="KAF7129024.1"/>
    <property type="molecule type" value="Genomic_DNA"/>
</dbReference>
<evidence type="ECO:0000256" key="5">
    <source>
        <dbReference type="ARBA" id="ARBA00023239"/>
    </source>
</evidence>
<evidence type="ECO:0000313" key="8">
    <source>
        <dbReference type="Proteomes" id="UP000626092"/>
    </source>
</evidence>
<dbReference type="GO" id="GO:0016829">
    <property type="term" value="F:lyase activity"/>
    <property type="evidence" value="ECO:0007669"/>
    <property type="project" value="UniProtKB-KW"/>
</dbReference>
<organism evidence="7 8">
    <name type="scientific">Rhododendron simsii</name>
    <name type="common">Sims's rhododendron</name>
    <dbReference type="NCBI Taxonomy" id="118357"/>
    <lineage>
        <taxon>Eukaryota</taxon>
        <taxon>Viridiplantae</taxon>
        <taxon>Streptophyta</taxon>
        <taxon>Embryophyta</taxon>
        <taxon>Tracheophyta</taxon>
        <taxon>Spermatophyta</taxon>
        <taxon>Magnoliopsida</taxon>
        <taxon>eudicotyledons</taxon>
        <taxon>Gunneridae</taxon>
        <taxon>Pentapetalae</taxon>
        <taxon>asterids</taxon>
        <taxon>Ericales</taxon>
        <taxon>Ericaceae</taxon>
        <taxon>Ericoideae</taxon>
        <taxon>Rhodoreae</taxon>
        <taxon>Rhododendron</taxon>
    </lineage>
</organism>
<proteinExistence type="predicted"/>
<name>A0A834GA86_RHOSS</name>
<keyword evidence="2" id="KW-0479">Metal-binding</keyword>
<keyword evidence="4" id="KW-0786">Thiamine pyrophosphate</keyword>
<evidence type="ECO:0000256" key="1">
    <source>
        <dbReference type="ARBA" id="ARBA00001964"/>
    </source>
</evidence>
<comment type="caution">
    <text evidence="7">The sequence shown here is derived from an EMBL/GenBank/DDBJ whole genome shotgun (WGS) entry which is preliminary data.</text>
</comment>
<dbReference type="GO" id="GO:0001561">
    <property type="term" value="P:fatty acid alpha-oxidation"/>
    <property type="evidence" value="ECO:0007669"/>
    <property type="project" value="TreeGrafter"/>
</dbReference>
<dbReference type="Gene3D" id="3.40.50.1220">
    <property type="entry name" value="TPP-binding domain"/>
    <property type="match status" value="1"/>
</dbReference>
<keyword evidence="8" id="KW-1185">Reference proteome</keyword>
<dbReference type="InterPro" id="IPR012000">
    <property type="entry name" value="Thiamin_PyroP_enz_cen_dom"/>
</dbReference>
<reference evidence="7" key="1">
    <citation type="submission" date="2019-11" db="EMBL/GenBank/DDBJ databases">
        <authorList>
            <person name="Liu Y."/>
            <person name="Hou J."/>
            <person name="Li T.-Q."/>
            <person name="Guan C.-H."/>
            <person name="Wu X."/>
            <person name="Wu H.-Z."/>
            <person name="Ling F."/>
            <person name="Zhang R."/>
            <person name="Shi X.-G."/>
            <person name="Ren J.-P."/>
            <person name="Chen E.-F."/>
            <person name="Sun J.-M."/>
        </authorList>
    </citation>
    <scope>NUCLEOTIDE SEQUENCE</scope>
    <source>
        <strain evidence="7">Adult_tree_wgs_1</strain>
        <tissue evidence="7">Leaves</tissue>
    </source>
</reference>
<evidence type="ECO:0000256" key="3">
    <source>
        <dbReference type="ARBA" id="ARBA00022842"/>
    </source>
</evidence>
<dbReference type="AlphaFoldDB" id="A0A834GA86"/>
<accession>A0A834GA86</accession>
<evidence type="ECO:0000256" key="4">
    <source>
        <dbReference type="ARBA" id="ARBA00023052"/>
    </source>
</evidence>
<feature type="domain" description="Thiamine pyrophosphate enzyme central" evidence="6">
    <location>
        <begin position="121"/>
        <end position="186"/>
    </location>
</feature>
<dbReference type="GO" id="GO:0005777">
    <property type="term" value="C:peroxisome"/>
    <property type="evidence" value="ECO:0007669"/>
    <property type="project" value="TreeGrafter"/>
</dbReference>
<dbReference type="Proteomes" id="UP000626092">
    <property type="component" value="Unassembled WGS sequence"/>
</dbReference>
<evidence type="ECO:0000313" key="7">
    <source>
        <dbReference type="EMBL" id="KAF7129024.1"/>
    </source>
</evidence>